<dbReference type="Proteomes" id="UP000186455">
    <property type="component" value="Unassembled WGS sequence"/>
</dbReference>
<organism evidence="2 3">
    <name type="scientific">Streptomyces uncialis</name>
    <dbReference type="NCBI Taxonomy" id="1048205"/>
    <lineage>
        <taxon>Bacteria</taxon>
        <taxon>Bacillati</taxon>
        <taxon>Actinomycetota</taxon>
        <taxon>Actinomycetes</taxon>
        <taxon>Kitasatosporales</taxon>
        <taxon>Streptomycetaceae</taxon>
        <taxon>Streptomyces</taxon>
    </lineage>
</organism>
<dbReference type="InterPro" id="IPR021454">
    <property type="entry name" value="DUF3105"/>
</dbReference>
<feature type="region of interest" description="Disordered" evidence="1">
    <location>
        <begin position="54"/>
        <end position="137"/>
    </location>
</feature>
<feature type="compositionally biased region" description="Basic and acidic residues" evidence="1">
    <location>
        <begin position="10"/>
        <end position="22"/>
    </location>
</feature>
<sequence length="256" mass="26894">MGSPTPPRPVDPRAHMEQLRRAEHARRRRTRALLAAGAAALVLTLGVGGALLANATDSGGGGDRAPAARDGAAREDSGDGKNPGEAPHPAHPGEAHPGEAAPGEAAKPRPPAGVRSWDASKLGRDHVSGKVSYPMTPPVGGNHHDRWMTCDGIVYERPVRDENAVHSLEHGAVWVTYSKKARKADIAALANKVGRTPYTLMSPYDGQRDPLTLTAWGKQLSVDSGKDPAVDRFLAAYVQGPQTPEKGATCSGGLTR</sequence>
<dbReference type="EMBL" id="LFBV01000005">
    <property type="protein sequence ID" value="OKH93127.1"/>
    <property type="molecule type" value="Genomic_DNA"/>
</dbReference>
<feature type="region of interest" description="Disordered" evidence="1">
    <location>
        <begin position="1"/>
        <end position="28"/>
    </location>
</feature>
<dbReference type="AlphaFoldDB" id="A0A1Q4V5N8"/>
<gene>
    <name evidence="2" type="ORF">AB852_22005</name>
</gene>
<evidence type="ECO:0008006" key="4">
    <source>
        <dbReference type="Google" id="ProtNLM"/>
    </source>
</evidence>
<dbReference type="RefSeq" id="WP_079184837.1">
    <property type="nucleotide sequence ID" value="NZ_LFBV01000005.1"/>
</dbReference>
<evidence type="ECO:0000313" key="2">
    <source>
        <dbReference type="EMBL" id="OKH93127.1"/>
    </source>
</evidence>
<proteinExistence type="predicted"/>
<dbReference type="STRING" id="1048205.AB852_22005"/>
<accession>A0A1Q4V5N8</accession>
<comment type="caution">
    <text evidence="2">The sequence shown here is derived from an EMBL/GenBank/DDBJ whole genome shotgun (WGS) entry which is preliminary data.</text>
</comment>
<evidence type="ECO:0000256" key="1">
    <source>
        <dbReference type="SAM" id="MobiDB-lite"/>
    </source>
</evidence>
<keyword evidence="3" id="KW-1185">Reference proteome</keyword>
<name>A0A1Q4V5N8_9ACTN</name>
<protein>
    <recommendedName>
        <fullName evidence="4">DUF3105 domain-containing protein</fullName>
    </recommendedName>
</protein>
<evidence type="ECO:0000313" key="3">
    <source>
        <dbReference type="Proteomes" id="UP000186455"/>
    </source>
</evidence>
<dbReference type="Pfam" id="PF11303">
    <property type="entry name" value="DUF3105"/>
    <property type="match status" value="1"/>
</dbReference>
<reference evidence="2 3" key="1">
    <citation type="submission" date="2015-06" db="EMBL/GenBank/DDBJ databases">
        <title>Cloning and characterization of the uncialamcin biosynthetic gene cluster.</title>
        <authorList>
            <person name="Yan X."/>
            <person name="Huang T."/>
            <person name="Ge H."/>
            <person name="Shen B."/>
        </authorList>
    </citation>
    <scope>NUCLEOTIDE SEQUENCE [LARGE SCALE GENOMIC DNA]</scope>
    <source>
        <strain evidence="2 3">DCA2648</strain>
    </source>
</reference>